<dbReference type="AlphaFoldDB" id="A0A915KA07"/>
<sequence length="79" mass="8377">DSLKEKWNTSSNNCKLAILGTVSIIIILLVVFTIVVAGSKRRGGVLGGVGLDAHNAVRRKILNGEVPNQPKAAEMPDLV</sequence>
<evidence type="ECO:0000313" key="3">
    <source>
        <dbReference type="WBParaSite" id="nRc.2.0.1.t34960-RA"/>
    </source>
</evidence>
<organism evidence="2 3">
    <name type="scientific">Romanomermis culicivorax</name>
    <name type="common">Nematode worm</name>
    <dbReference type="NCBI Taxonomy" id="13658"/>
    <lineage>
        <taxon>Eukaryota</taxon>
        <taxon>Metazoa</taxon>
        <taxon>Ecdysozoa</taxon>
        <taxon>Nematoda</taxon>
        <taxon>Enoplea</taxon>
        <taxon>Dorylaimia</taxon>
        <taxon>Mermithida</taxon>
        <taxon>Mermithoidea</taxon>
        <taxon>Mermithidae</taxon>
        <taxon>Romanomermis</taxon>
    </lineage>
</organism>
<keyword evidence="1" id="KW-0472">Membrane</keyword>
<feature type="transmembrane region" description="Helical" evidence="1">
    <location>
        <begin position="16"/>
        <end position="37"/>
    </location>
</feature>
<proteinExistence type="predicted"/>
<accession>A0A915KA07</accession>
<dbReference type="WBParaSite" id="nRc.2.0.1.t34960-RA">
    <property type="protein sequence ID" value="nRc.2.0.1.t34960-RA"/>
    <property type="gene ID" value="nRc.2.0.1.g34960"/>
</dbReference>
<keyword evidence="2" id="KW-1185">Reference proteome</keyword>
<keyword evidence="1" id="KW-1133">Transmembrane helix</keyword>
<evidence type="ECO:0000256" key="1">
    <source>
        <dbReference type="SAM" id="Phobius"/>
    </source>
</evidence>
<reference evidence="3" key="1">
    <citation type="submission" date="2022-11" db="UniProtKB">
        <authorList>
            <consortium name="WormBaseParasite"/>
        </authorList>
    </citation>
    <scope>IDENTIFICATION</scope>
</reference>
<protein>
    <submittedName>
        <fullName evidence="3">Uncharacterized protein</fullName>
    </submittedName>
</protein>
<keyword evidence="1" id="KW-0812">Transmembrane</keyword>
<evidence type="ECO:0000313" key="2">
    <source>
        <dbReference type="Proteomes" id="UP000887565"/>
    </source>
</evidence>
<dbReference type="Proteomes" id="UP000887565">
    <property type="component" value="Unplaced"/>
</dbReference>
<name>A0A915KA07_ROMCU</name>